<proteinExistence type="predicted"/>
<gene>
    <name evidence="2" type="ORF">QYE76_040101</name>
</gene>
<comment type="caution">
    <text evidence="2">The sequence shown here is derived from an EMBL/GenBank/DDBJ whole genome shotgun (WGS) entry which is preliminary data.</text>
</comment>
<dbReference type="EMBL" id="JAUUTY010000002">
    <property type="protein sequence ID" value="KAK1679253.1"/>
    <property type="molecule type" value="Genomic_DNA"/>
</dbReference>
<name>A0AAD8TCU0_LOLMU</name>
<dbReference type="InterPro" id="IPR005174">
    <property type="entry name" value="KIB1-4_b-propeller"/>
</dbReference>
<dbReference type="PANTHER" id="PTHR33165">
    <property type="entry name" value="F-BOX DOMAIN CONTAINING PROTEIN-LIKE-RELATED"/>
    <property type="match status" value="1"/>
</dbReference>
<evidence type="ECO:0000313" key="3">
    <source>
        <dbReference type="Proteomes" id="UP001231189"/>
    </source>
</evidence>
<dbReference type="Proteomes" id="UP001231189">
    <property type="component" value="Unassembled WGS sequence"/>
</dbReference>
<dbReference type="AlphaFoldDB" id="A0AAD8TCU0"/>
<feature type="domain" description="KIB1-4 beta-propeller" evidence="1">
    <location>
        <begin position="76"/>
        <end position="328"/>
    </location>
</feature>
<dbReference type="PANTHER" id="PTHR33165:SF63">
    <property type="entry name" value="OS03G0792300 PROTEIN"/>
    <property type="match status" value="1"/>
</dbReference>
<dbReference type="Pfam" id="PF03478">
    <property type="entry name" value="Beta-prop_KIB1-4"/>
    <property type="match status" value="1"/>
</dbReference>
<evidence type="ECO:0000313" key="2">
    <source>
        <dbReference type="EMBL" id="KAK1679253.1"/>
    </source>
</evidence>
<reference evidence="2" key="1">
    <citation type="submission" date="2023-07" db="EMBL/GenBank/DDBJ databases">
        <title>A chromosome-level genome assembly of Lolium multiflorum.</title>
        <authorList>
            <person name="Chen Y."/>
            <person name="Copetti D."/>
            <person name="Kolliker R."/>
            <person name="Studer B."/>
        </authorList>
    </citation>
    <scope>NUCLEOTIDE SEQUENCE</scope>
    <source>
        <strain evidence="2">02402/16</strain>
        <tissue evidence="2">Leaf</tissue>
    </source>
</reference>
<evidence type="ECO:0000259" key="1">
    <source>
        <dbReference type="Pfam" id="PF03478"/>
    </source>
</evidence>
<accession>A0AAD8TCU0</accession>
<organism evidence="2 3">
    <name type="scientific">Lolium multiflorum</name>
    <name type="common">Italian ryegrass</name>
    <name type="synonym">Lolium perenne subsp. multiflorum</name>
    <dbReference type="NCBI Taxonomy" id="4521"/>
    <lineage>
        <taxon>Eukaryota</taxon>
        <taxon>Viridiplantae</taxon>
        <taxon>Streptophyta</taxon>
        <taxon>Embryophyta</taxon>
        <taxon>Tracheophyta</taxon>
        <taxon>Spermatophyta</taxon>
        <taxon>Magnoliopsida</taxon>
        <taxon>Liliopsida</taxon>
        <taxon>Poales</taxon>
        <taxon>Poaceae</taxon>
        <taxon>BOP clade</taxon>
        <taxon>Pooideae</taxon>
        <taxon>Poodae</taxon>
        <taxon>Poeae</taxon>
        <taxon>Poeae Chloroplast Group 2 (Poeae type)</taxon>
        <taxon>Loliodinae</taxon>
        <taxon>Loliinae</taxon>
        <taxon>Lolium</taxon>
    </lineage>
</organism>
<sequence length="403" mass="45179">MDWSNVGDGPAGLIAERLLADDVTDYVRFRAVCRPWRQCTADPRAHGMLDRRFLPRRWIMLPEEVADPDRRRRRLLNVSTGQCVRAHLPELRGHDVCAPTIEGLLVLRNRSTYAVRLLNPLTRQVADLPPATTLYSLYWRAGMYDAYPRLDFEVSAAGLADDDATVAVLFEEVQMLAVAKPGDEQWTLVKQGASFSPAISFAGRFYCTTGTDINVVDTRDNQPPRLVVAAKINHQLSGNLDTMHLLDNDGELLLFTCTYEACTYEAHHFPADETREYFLEYNVSRVDLEARKTQPIRDLGGRALFIGSTRAISVSPLAFPAIEKNSFYHESIGWYKIVDGTIMSFHPGSDVTEACAFVNRIPRYGPHTIVQYLSQYVTTKDTSASLAEDGTSDYDAEANCVIC</sequence>
<protein>
    <recommendedName>
        <fullName evidence="1">KIB1-4 beta-propeller domain-containing protein</fullName>
    </recommendedName>
</protein>
<keyword evidence="3" id="KW-1185">Reference proteome</keyword>